<feature type="region of interest" description="Disordered" evidence="4">
    <location>
        <begin position="301"/>
        <end position="325"/>
    </location>
</feature>
<accession>A0ABS7YW14</accession>
<evidence type="ECO:0000313" key="8">
    <source>
        <dbReference type="Proteomes" id="UP001198374"/>
    </source>
</evidence>
<evidence type="ECO:0000256" key="5">
    <source>
        <dbReference type="SAM" id="Phobius"/>
    </source>
</evidence>
<organism evidence="7 8">
    <name type="scientific">Anaerococcus degeneri</name>
    <dbReference type="NCBI Taxonomy" id="361500"/>
    <lineage>
        <taxon>Bacteria</taxon>
        <taxon>Bacillati</taxon>
        <taxon>Bacillota</taxon>
        <taxon>Tissierellia</taxon>
        <taxon>Tissierellales</taxon>
        <taxon>Peptoniphilaceae</taxon>
        <taxon>Anaerococcus</taxon>
    </lineage>
</organism>
<dbReference type="RefSeq" id="WP_209773148.1">
    <property type="nucleotide sequence ID" value="NZ_JAGGLO010000003.1"/>
</dbReference>
<keyword evidence="8" id="KW-1185">Reference proteome</keyword>
<gene>
    <name evidence="7" type="ORF">LDJ82_03250</name>
</gene>
<evidence type="ECO:0000256" key="1">
    <source>
        <dbReference type="ARBA" id="ARBA00007257"/>
    </source>
</evidence>
<protein>
    <recommendedName>
        <fullName evidence="6">SpaA-like prealbumin fold domain-containing protein</fullName>
    </recommendedName>
</protein>
<dbReference type="InterPro" id="IPR041033">
    <property type="entry name" value="SpaA_PFL_dom_1"/>
</dbReference>
<keyword evidence="5" id="KW-1133">Transmembrane helix</keyword>
<dbReference type="Proteomes" id="UP001198374">
    <property type="component" value="Unassembled WGS sequence"/>
</dbReference>
<dbReference type="Gene3D" id="2.60.40.10">
    <property type="entry name" value="Immunoglobulins"/>
    <property type="match status" value="3"/>
</dbReference>
<keyword evidence="2" id="KW-0964">Secreted</keyword>
<feature type="domain" description="SpaA-like prealbumin fold" evidence="6">
    <location>
        <begin position="449"/>
        <end position="534"/>
    </location>
</feature>
<dbReference type="InterPro" id="IPR013783">
    <property type="entry name" value="Ig-like_fold"/>
</dbReference>
<reference evidence="8" key="1">
    <citation type="submission" date="2023-07" db="EMBL/GenBank/DDBJ databases">
        <title>FDA dAtabase for Regulatory Grade micrObial Sequences (FDA-ARGOS): Supporting development and validation of Infectious Disease Dx tests.</title>
        <authorList>
            <person name="Sproer C."/>
            <person name="Gronow S."/>
            <person name="Severitt S."/>
            <person name="Schroder I."/>
            <person name="Tallon L."/>
            <person name="Sadzewicz L."/>
            <person name="Zhao X."/>
            <person name="Boylan J."/>
            <person name="Ott S."/>
            <person name="Bowen H."/>
            <person name="Vavikolanu K."/>
            <person name="Hazen T."/>
            <person name="Aluvathingal J."/>
            <person name="Nadendla S."/>
            <person name="Lowell S."/>
            <person name="Myers T."/>
            <person name="Yan Y."/>
        </authorList>
    </citation>
    <scope>NUCLEOTIDE SEQUENCE [LARGE SCALE GENOMIC DNA]</scope>
    <source>
        <strain evidence="8">FDAARGOS_1538</strain>
    </source>
</reference>
<name>A0ABS7YW14_9FIRM</name>
<feature type="domain" description="SpaA-like prealbumin fold" evidence="6">
    <location>
        <begin position="330"/>
        <end position="420"/>
    </location>
</feature>
<dbReference type="EMBL" id="JAIWIY010000001">
    <property type="protein sequence ID" value="MCA2095927.1"/>
    <property type="molecule type" value="Genomic_DNA"/>
</dbReference>
<evidence type="ECO:0000256" key="2">
    <source>
        <dbReference type="ARBA" id="ARBA00022525"/>
    </source>
</evidence>
<keyword evidence="3" id="KW-0732">Signal</keyword>
<dbReference type="PANTHER" id="PTHR36108">
    <property type="entry name" value="COLOSSIN-B-RELATED"/>
    <property type="match status" value="1"/>
</dbReference>
<dbReference type="Pfam" id="PF17802">
    <property type="entry name" value="SpaA"/>
    <property type="match status" value="3"/>
</dbReference>
<evidence type="ECO:0000313" key="7">
    <source>
        <dbReference type="EMBL" id="MCA2095927.1"/>
    </source>
</evidence>
<keyword evidence="5" id="KW-0472">Membrane</keyword>
<keyword evidence="5" id="KW-0812">Transmembrane</keyword>
<proteinExistence type="inferred from homology"/>
<comment type="similarity">
    <text evidence="1">Belongs to the serine-aspartate repeat-containing protein (SDr) family.</text>
</comment>
<sequence>MKNILKTKYISFLLALVMVVGIFLPCGGALAKENGKYSIDIGIKINEMDKLKKEVKEGGIIKSSGRQVKVYKLKADKGLTDKEMFDLAQSLHKSGEKEVSIKDAEDKLKEKKLFDKDGVLSEKSKLLYDGKLVDEIKLNKGDDPELAKLTEENITIKDLEEGYYLIKETDESKKIANKAINTFVVHISAKTVKDVNGKKVYRIEAKETMPTPTDSLKLIKVDSNNKDVKLSHAQFELYKKVKDGDKEKSELVKVSGSRGKYLYDEKGNTTVLETWENGELVVESVPEGIYYFKEIKPAPGYPDKDNVNKTSKKMKPGDSDTVENHSTPILKKVDESDENKALDGAVFEVYKKDGTKLKFKKTNAGYEEDPNGKDELVTKDKGIINITNLKDGEYTFKEVKAPKGYILSDVKIDFTIKNFNSVDKDGKVKILVVKNKPEKPNPKTPTGGFNFVKIDSTKNENRLGGAKFILMKKVGFNFEKFLVNGKEVKLTSKDNGEFAIDGLEYGEYALKEVEAPKNHTITNELTPFTVDAASSSLPAKKIVNEPYTPRTIVSKTNTITTKYTPSDITRIVKSPLVKTGDIRIVVMAIVGLILLMMGIKLVNSGERMQRI</sequence>
<evidence type="ECO:0000256" key="4">
    <source>
        <dbReference type="SAM" id="MobiDB-lite"/>
    </source>
</evidence>
<feature type="transmembrane region" description="Helical" evidence="5">
    <location>
        <begin position="582"/>
        <end position="602"/>
    </location>
</feature>
<evidence type="ECO:0000259" key="6">
    <source>
        <dbReference type="Pfam" id="PF17802"/>
    </source>
</evidence>
<dbReference type="SUPFAM" id="SSF49478">
    <property type="entry name" value="Cna protein B-type domain"/>
    <property type="match status" value="1"/>
</dbReference>
<dbReference type="PANTHER" id="PTHR36108:SF13">
    <property type="entry name" value="COLOSSIN-B-RELATED"/>
    <property type="match status" value="1"/>
</dbReference>
<comment type="caution">
    <text evidence="7">The sequence shown here is derived from an EMBL/GenBank/DDBJ whole genome shotgun (WGS) entry which is preliminary data.</text>
</comment>
<feature type="domain" description="SpaA-like prealbumin fold" evidence="6">
    <location>
        <begin position="215"/>
        <end position="304"/>
    </location>
</feature>
<evidence type="ECO:0000256" key="3">
    <source>
        <dbReference type="ARBA" id="ARBA00022729"/>
    </source>
</evidence>